<dbReference type="AlphaFoldDB" id="A0A644Z1N0"/>
<feature type="compositionally biased region" description="Basic and acidic residues" evidence="1">
    <location>
        <begin position="1"/>
        <end position="27"/>
    </location>
</feature>
<accession>A0A644Z1N0</accession>
<protein>
    <submittedName>
        <fullName evidence="2">Uncharacterized protein</fullName>
    </submittedName>
</protein>
<dbReference type="EMBL" id="VSSQ01006418">
    <property type="protein sequence ID" value="MPM32633.1"/>
    <property type="molecule type" value="Genomic_DNA"/>
</dbReference>
<reference evidence="2" key="1">
    <citation type="submission" date="2019-08" db="EMBL/GenBank/DDBJ databases">
        <authorList>
            <person name="Kucharzyk K."/>
            <person name="Murdoch R.W."/>
            <person name="Higgins S."/>
            <person name="Loffler F."/>
        </authorList>
    </citation>
    <scope>NUCLEOTIDE SEQUENCE</scope>
</reference>
<gene>
    <name evidence="2" type="ORF">SDC9_79198</name>
</gene>
<comment type="caution">
    <text evidence="2">The sequence shown here is derived from an EMBL/GenBank/DDBJ whole genome shotgun (WGS) entry which is preliminary data.</text>
</comment>
<organism evidence="2">
    <name type="scientific">bioreactor metagenome</name>
    <dbReference type="NCBI Taxonomy" id="1076179"/>
    <lineage>
        <taxon>unclassified sequences</taxon>
        <taxon>metagenomes</taxon>
        <taxon>ecological metagenomes</taxon>
    </lineage>
</organism>
<sequence>MFYRGVTREGEKHQKSKKGGELSHDQPPRCSVCPVFLVAKREGRAKRKPSPEDEGYVSDMKALRLLPLSLYYSFLKFLLKAGDQGLGLFHHRGKFETEGILKIPSELHLDLSLLQ</sequence>
<proteinExistence type="predicted"/>
<evidence type="ECO:0000313" key="2">
    <source>
        <dbReference type="EMBL" id="MPM32633.1"/>
    </source>
</evidence>
<feature type="region of interest" description="Disordered" evidence="1">
    <location>
        <begin position="1"/>
        <end position="28"/>
    </location>
</feature>
<name>A0A644Z1N0_9ZZZZ</name>
<evidence type="ECO:0000256" key="1">
    <source>
        <dbReference type="SAM" id="MobiDB-lite"/>
    </source>
</evidence>